<dbReference type="EMBL" id="KI546101">
    <property type="protein sequence ID" value="EST45121.1"/>
    <property type="molecule type" value="Genomic_DNA"/>
</dbReference>
<evidence type="ECO:0000313" key="3">
    <source>
        <dbReference type="Proteomes" id="UP000018208"/>
    </source>
</evidence>
<sequence length="152" mass="18082">MLESCRHYSQNFPAKLIKTALLHGVPKQILFDLVSFNPPECRSVRQFRRQHFGQIASIFKYKDKWIVRPRGEFQGEKVDSVYMQNLMFEKLLKESQIVEKCIAKNAEILVRRSNRVVDSGTQKKEIRQWVNKGKRLSSGQKRFEKWRVKKQQ</sequence>
<accession>V6LN37</accession>
<name>V6LN37_9EUKA</name>
<dbReference type="VEuPathDB" id="GiardiaDB:SS50377_25574"/>
<reference evidence="2" key="2">
    <citation type="submission" date="2020-12" db="EMBL/GenBank/DDBJ databases">
        <title>New Spironucleus salmonicida genome in near-complete chromosomes.</title>
        <authorList>
            <person name="Xu F."/>
            <person name="Kurt Z."/>
            <person name="Jimenez-Gonzalez A."/>
            <person name="Astvaldsson A."/>
            <person name="Andersson J.O."/>
            <person name="Svard S.G."/>
        </authorList>
    </citation>
    <scope>NUCLEOTIDE SEQUENCE</scope>
    <source>
        <strain evidence="2">ATCC 50377</strain>
    </source>
</reference>
<protein>
    <submittedName>
        <fullName evidence="1">Uncharacterized protein</fullName>
    </submittedName>
</protein>
<dbReference type="AlphaFoldDB" id="V6LN37"/>
<organism evidence="1">
    <name type="scientific">Spironucleus salmonicida</name>
    <dbReference type="NCBI Taxonomy" id="348837"/>
    <lineage>
        <taxon>Eukaryota</taxon>
        <taxon>Metamonada</taxon>
        <taxon>Diplomonadida</taxon>
        <taxon>Hexamitidae</taxon>
        <taxon>Hexamitinae</taxon>
        <taxon>Spironucleus</taxon>
    </lineage>
</organism>
<gene>
    <name evidence="1" type="ORF">SS50377_15142</name>
    <name evidence="2" type="ORF">SS50377_25574</name>
</gene>
<dbReference type="Proteomes" id="UP000018208">
    <property type="component" value="Unassembled WGS sequence"/>
</dbReference>
<evidence type="ECO:0000313" key="2">
    <source>
        <dbReference type="EMBL" id="KAH0573454.1"/>
    </source>
</evidence>
<keyword evidence="3" id="KW-1185">Reference proteome</keyword>
<proteinExistence type="predicted"/>
<reference evidence="1 2" key="1">
    <citation type="journal article" date="2014" name="PLoS Genet.">
        <title>The Genome of Spironucleus salmonicida Highlights a Fish Pathogen Adapted to Fluctuating Environments.</title>
        <authorList>
            <person name="Xu F."/>
            <person name="Jerlstrom-Hultqvist J."/>
            <person name="Einarsson E."/>
            <person name="Astvaldsson A."/>
            <person name="Svard S.G."/>
            <person name="Andersson J.O."/>
        </authorList>
    </citation>
    <scope>NUCLEOTIDE SEQUENCE</scope>
    <source>
        <strain evidence="2">ATCC 50377</strain>
    </source>
</reference>
<dbReference type="EMBL" id="AUWU02000005">
    <property type="protein sequence ID" value="KAH0573454.1"/>
    <property type="molecule type" value="Genomic_DNA"/>
</dbReference>
<evidence type="ECO:0000313" key="1">
    <source>
        <dbReference type="EMBL" id="EST45121.1"/>
    </source>
</evidence>